<accession>A0A1J4K731</accession>
<feature type="region of interest" description="Disordered" evidence="1">
    <location>
        <begin position="169"/>
        <end position="238"/>
    </location>
</feature>
<feature type="region of interest" description="Disordered" evidence="1">
    <location>
        <begin position="1147"/>
        <end position="1224"/>
    </location>
</feature>
<feature type="compositionally biased region" description="Low complexity" evidence="1">
    <location>
        <begin position="466"/>
        <end position="515"/>
    </location>
</feature>
<dbReference type="CDD" id="cd00065">
    <property type="entry name" value="FYVE_like_SF"/>
    <property type="match status" value="1"/>
</dbReference>
<dbReference type="PROSITE" id="PS50275">
    <property type="entry name" value="SAC"/>
    <property type="match status" value="1"/>
</dbReference>
<dbReference type="InterPro" id="IPR002013">
    <property type="entry name" value="SAC_dom"/>
</dbReference>
<keyword evidence="4" id="KW-1185">Reference proteome</keyword>
<dbReference type="Proteomes" id="UP000179807">
    <property type="component" value="Unassembled WGS sequence"/>
</dbReference>
<feature type="region of interest" description="Disordered" evidence="1">
    <location>
        <begin position="466"/>
        <end position="516"/>
    </location>
</feature>
<name>A0A1J4K731_9EUKA</name>
<evidence type="ECO:0000259" key="2">
    <source>
        <dbReference type="PROSITE" id="PS50275"/>
    </source>
</evidence>
<protein>
    <recommendedName>
        <fullName evidence="2">SAC domain-containing protein</fullName>
    </recommendedName>
</protein>
<dbReference type="RefSeq" id="XP_068360319.1">
    <property type="nucleotide sequence ID" value="XM_068490034.1"/>
</dbReference>
<evidence type="ECO:0000313" key="4">
    <source>
        <dbReference type="Proteomes" id="UP000179807"/>
    </source>
</evidence>
<organism evidence="3 4">
    <name type="scientific">Tritrichomonas foetus</name>
    <dbReference type="NCBI Taxonomy" id="1144522"/>
    <lineage>
        <taxon>Eukaryota</taxon>
        <taxon>Metamonada</taxon>
        <taxon>Parabasalia</taxon>
        <taxon>Tritrichomonadida</taxon>
        <taxon>Tritrichomonadidae</taxon>
        <taxon>Tritrichomonas</taxon>
    </lineage>
</organism>
<feature type="compositionally biased region" description="Polar residues" evidence="1">
    <location>
        <begin position="1178"/>
        <end position="1190"/>
    </location>
</feature>
<feature type="domain" description="SAC" evidence="2">
    <location>
        <begin position="236"/>
        <end position="640"/>
    </location>
</feature>
<dbReference type="GeneID" id="94824738"/>
<dbReference type="GO" id="GO:0016791">
    <property type="term" value="F:phosphatase activity"/>
    <property type="evidence" value="ECO:0007669"/>
    <property type="project" value="InterPro"/>
</dbReference>
<dbReference type="VEuPathDB" id="TrichDB:TRFO_01319"/>
<dbReference type="OrthoDB" id="405996at2759"/>
<proteinExistence type="predicted"/>
<dbReference type="PANTHER" id="PTHR46817">
    <property type="entry name" value="PHOSPHOINOSITIDE PHOSPHATASE SAC9-RELATED"/>
    <property type="match status" value="1"/>
</dbReference>
<dbReference type="EMBL" id="MLAK01000704">
    <property type="protein sequence ID" value="OHT07183.1"/>
    <property type="molecule type" value="Genomic_DNA"/>
</dbReference>
<feature type="compositionally biased region" description="Basic and acidic residues" evidence="1">
    <location>
        <begin position="175"/>
        <end position="235"/>
    </location>
</feature>
<feature type="compositionally biased region" description="Basic and acidic residues" evidence="1">
    <location>
        <begin position="1191"/>
        <end position="1218"/>
    </location>
</feature>
<dbReference type="Pfam" id="PF02383">
    <property type="entry name" value="Syja_N"/>
    <property type="match status" value="1"/>
</dbReference>
<evidence type="ECO:0000313" key="3">
    <source>
        <dbReference type="EMBL" id="OHT07183.1"/>
    </source>
</evidence>
<sequence length="1371" mass="155755">MKFEPSSEVYIYKTDGFGVLLLVKKPTDKKYYMFQINTLNGSFSFDGIEGSSIFQNKQDATKYIQENYTLLSKEPVTGQALVGAARYGQILYLLIIKSSIPVARIQNAHTIFSVSGAEFYKIELPFHQALTAREARRIERIKQFPVEEHHMWRETTDLTKPLFLNSINETIDTQNNKENKDKENNNKESNDKENNELENNDKENNDKENNELENNDKENNDKENNELENNDKESNDNQLNENQSFYWNEYWTKTFDDLGQKDVCIKMLQGTATSQMIPLGEPKQLYRFSMITIREATNGGTRYYARGIDDNHHPANEVQCHLIVESNDGRLWSNVWRRGSVPVKWSTVIAKNLPTVSISILPNCDENTKEYFEEILQMFPNGVLCLNLLHNQPGNSELPLCNAYKNAVKDIDHVDYKEFDWHHTVKEKMLSGAVEELYKNLPKVEISYSQSEDALPIGQIDPSFLNNSSTSNSSSTNSTNLPLSSRSSPNHLNNTTNSALSNSNINLMSSSTNSTKRSILPNVSRNFSYRASVSLNQNPVIHPNVSFSFSNEETLPEIGKTFTEKQTSTIRINCMDSLDRTNVVCFFYAAKVLSLILEQIGDGKEINDYTDLMAIPQNIRMFLCDAFMSIGDCISFLYTNTPACMTETFHEVAQSGLKSKRDSAIAVQRRYHNFLTDKKRQKSYMLFNGKNFETLIPNVNCGTLPTSVSMPPARFIPPYPNKFDPSSLLQLSENYINLPGPKSKLTLLLSDYCYVSDVYIVASPPYIPLTVSISYSLTLGTSIPLVRKVAFPQVNIGTPLHIKIPPEFTNDRNLVMRYLIFEFKTNAARKDMSIGNIFVFGEKTVNHEDIQNYYNFTYQDLPIKPLFKSSTEKSANDILPTYGSIDDCVNKFSQNENTKIAQNTQLENLLKGITKIDFSGFINYELTRMLHNIGRLKSLSIAAKNGLNPLDFTYTNLRARIPNLTVNNTLKCIKCKSTATWKCVMCLKSFCSDTKCSSFNTFDDSFYFKGSIVVCDECAVVIESKKNELENLALGYESIAFMQNEEANKINNFVLPFLEMKENNPCKFPKAFFNDVKDPNYNLLLTDKGWEISAEKWESPATMCLGCGMKIESITVKGSSDCLLQFSNNSGSISLDLKPGIQYLIQKQEPKEPKNETKEGEIETKPELLKNKDENAQEDLQNCQETPENESQIKDVRIDPKEKEAEKSDAKRNEEKTSSNKNAKQFNVALTGRAFRLTLKAGTLNSILVHGTPTSHLKFQRNKFITSSTKFTPKRAKSTPLTFTKALTAELPKNNPILGMILQEFSGIRSILVKVFRIGDIKPSRVFYYYLPEMMGDQFIVLFKRQIDAAKIEIQVIDASQFIKDPKVLLI</sequence>
<reference evidence="3" key="1">
    <citation type="submission" date="2016-10" db="EMBL/GenBank/DDBJ databases">
        <authorList>
            <person name="Benchimol M."/>
            <person name="Almeida L.G."/>
            <person name="Vasconcelos A.T."/>
            <person name="Perreira-Neves A."/>
            <person name="Rosa I.A."/>
            <person name="Tasca T."/>
            <person name="Bogo M.R."/>
            <person name="de Souza W."/>
        </authorList>
    </citation>
    <scope>NUCLEOTIDE SEQUENCE [LARGE SCALE GENOMIC DNA]</scope>
    <source>
        <strain evidence="3">K</strain>
    </source>
</reference>
<comment type="caution">
    <text evidence="3">The sequence shown here is derived from an EMBL/GenBank/DDBJ whole genome shotgun (WGS) entry which is preliminary data.</text>
</comment>
<gene>
    <name evidence="3" type="ORF">TRFO_01319</name>
</gene>
<feature type="compositionally biased region" description="Basic and acidic residues" evidence="1">
    <location>
        <begin position="1148"/>
        <end position="1175"/>
    </location>
</feature>
<dbReference type="PANTHER" id="PTHR46817:SF1">
    <property type="entry name" value="SAC DOMAIN-CONTAINING PROTEIN"/>
    <property type="match status" value="1"/>
</dbReference>
<evidence type="ECO:0000256" key="1">
    <source>
        <dbReference type="SAM" id="MobiDB-lite"/>
    </source>
</evidence>